<dbReference type="EMBL" id="CP012333">
    <property type="protein sequence ID" value="AKV04837.1"/>
    <property type="molecule type" value="Genomic_DNA"/>
</dbReference>
<accession>A0A0K1QGQ6</accession>
<dbReference type="Proteomes" id="UP000064967">
    <property type="component" value="Chromosome"/>
</dbReference>
<feature type="region of interest" description="Disordered" evidence="1">
    <location>
        <begin position="307"/>
        <end position="336"/>
    </location>
</feature>
<dbReference type="InterPro" id="IPR038537">
    <property type="entry name" value="TatT_sf"/>
</dbReference>
<keyword evidence="3" id="KW-1185">Reference proteome</keyword>
<protein>
    <submittedName>
        <fullName evidence="2">Uncharacterized protein</fullName>
    </submittedName>
</protein>
<reference evidence="2 3" key="1">
    <citation type="submission" date="2015-08" db="EMBL/GenBank/DDBJ databases">
        <authorList>
            <person name="Babu N.S."/>
            <person name="Beckwith C.J."/>
            <person name="Beseler K.G."/>
            <person name="Brison A."/>
            <person name="Carone J.V."/>
            <person name="Caskin T.P."/>
            <person name="Diamond M."/>
            <person name="Durham M.E."/>
            <person name="Foxe J.M."/>
            <person name="Go M."/>
            <person name="Henderson B.A."/>
            <person name="Jones I.B."/>
            <person name="McGettigan J.A."/>
            <person name="Micheletti S.J."/>
            <person name="Nasrallah M.E."/>
            <person name="Ortiz D."/>
            <person name="Piller C.R."/>
            <person name="Privatt S.R."/>
            <person name="Schneider S.L."/>
            <person name="Sharp S."/>
            <person name="Smith T.C."/>
            <person name="Stanton J.D."/>
            <person name="Ullery H.E."/>
            <person name="Wilson R.J."/>
            <person name="Serrano M.G."/>
            <person name="Buck G."/>
            <person name="Lee V."/>
            <person name="Wang Y."/>
            <person name="Carvalho R."/>
            <person name="Voegtly L."/>
            <person name="Shi R."/>
            <person name="Duckworth R."/>
            <person name="Johnson A."/>
            <person name="Loviza R."/>
            <person name="Walstead R."/>
            <person name="Shah Z."/>
            <person name="Kiflezghi M."/>
            <person name="Wade K."/>
            <person name="Ball S.L."/>
            <person name="Bradley K.W."/>
            <person name="Asai D.J."/>
            <person name="Bowman C.A."/>
            <person name="Russell D.A."/>
            <person name="Pope W.H."/>
            <person name="Jacobs-Sera D."/>
            <person name="Hendrix R.W."/>
            <person name="Hatfull G.F."/>
        </authorList>
    </citation>
    <scope>NUCLEOTIDE SEQUENCE [LARGE SCALE GENOMIC DNA]</scope>
    <source>
        <strain evidence="2 3">DSM 27648</strain>
    </source>
</reference>
<dbReference type="Gene3D" id="1.25.40.920">
    <property type="entry name" value="TRAP transporter T-component"/>
    <property type="match status" value="1"/>
</dbReference>
<evidence type="ECO:0000313" key="2">
    <source>
        <dbReference type="EMBL" id="AKV04837.1"/>
    </source>
</evidence>
<dbReference type="STRING" id="1391654.AKJ09_11500"/>
<evidence type="ECO:0000313" key="3">
    <source>
        <dbReference type="Proteomes" id="UP000064967"/>
    </source>
</evidence>
<dbReference type="PROSITE" id="PS51257">
    <property type="entry name" value="PROKAR_LIPOPROTEIN"/>
    <property type="match status" value="1"/>
</dbReference>
<dbReference type="KEGG" id="llu:AKJ09_11500"/>
<dbReference type="RefSeq" id="WP_146655394.1">
    <property type="nucleotide sequence ID" value="NZ_CP012333.1"/>
</dbReference>
<name>A0A0K1QGQ6_9BACT</name>
<gene>
    <name evidence="2" type="ORF">AKJ09_11500</name>
</gene>
<dbReference type="Pfam" id="PF16811">
    <property type="entry name" value="TAtT"/>
    <property type="match status" value="1"/>
</dbReference>
<proteinExistence type="predicted"/>
<dbReference type="AlphaFoldDB" id="A0A0K1QGQ6"/>
<dbReference type="InterPro" id="IPR031823">
    <property type="entry name" value="TatT"/>
</dbReference>
<feature type="compositionally biased region" description="Pro residues" evidence="1">
    <location>
        <begin position="314"/>
        <end position="327"/>
    </location>
</feature>
<evidence type="ECO:0000256" key="1">
    <source>
        <dbReference type="SAM" id="MobiDB-lite"/>
    </source>
</evidence>
<sequence>MLRTKLLTELLPVVLAASFALGSTGCIKKMLINGQISSTREGAGAADTIGDYELARSAASAGMLQFEGMHRLAPDNEDALYLLTKGWTGYGYAFPQDDYEAAKLAGDETQADYHKGRAKLAFDRGVSYGIELLGHEAKGFDDAKKNADTMRAWLNKEFTDKEDAETLFWAGSAWLARVNLMKDDDELGPKYIGELFVGVSMLERSRELDPAYMNYGATSTLGAYFASMKQFDQSKKLLDEALEKTQHKSLGVQANYAKLACASGDRATYEKMLNEVLNAEDPDPNQRLQNTIAKRRAKRGLSKAAIEECGFGASPPPAATPAQPPAAAPATHPPTK</sequence>
<organism evidence="2 3">
    <name type="scientific">Labilithrix luteola</name>
    <dbReference type="NCBI Taxonomy" id="1391654"/>
    <lineage>
        <taxon>Bacteria</taxon>
        <taxon>Pseudomonadati</taxon>
        <taxon>Myxococcota</taxon>
        <taxon>Polyangia</taxon>
        <taxon>Polyangiales</taxon>
        <taxon>Labilitrichaceae</taxon>
        <taxon>Labilithrix</taxon>
    </lineage>
</organism>
<dbReference type="OrthoDB" id="5290315at2"/>